<keyword evidence="5" id="KW-0998">Cell outer membrane</keyword>
<dbReference type="RefSeq" id="WP_309480799.1">
    <property type="nucleotide sequence ID" value="NZ_CP133720.1"/>
</dbReference>
<dbReference type="Pfam" id="PF06629">
    <property type="entry name" value="MipA"/>
    <property type="match status" value="1"/>
</dbReference>
<evidence type="ECO:0000256" key="3">
    <source>
        <dbReference type="ARBA" id="ARBA00022729"/>
    </source>
</evidence>
<dbReference type="EMBL" id="CP133720">
    <property type="protein sequence ID" value="WMW79300.1"/>
    <property type="molecule type" value="Genomic_DNA"/>
</dbReference>
<keyword evidence="4" id="KW-0472">Membrane</keyword>
<feature type="chain" id="PRO_5045859429" evidence="6">
    <location>
        <begin position="18"/>
        <end position="296"/>
    </location>
</feature>
<feature type="signal peptide" evidence="6">
    <location>
        <begin position="1"/>
        <end position="17"/>
    </location>
</feature>
<protein>
    <submittedName>
        <fullName evidence="7">MipA/OmpV family protein</fullName>
    </submittedName>
</protein>
<dbReference type="PANTHER" id="PTHR38776:SF1">
    <property type="entry name" value="MLTA-INTERACTING PROTEIN-RELATED"/>
    <property type="match status" value="1"/>
</dbReference>
<evidence type="ECO:0000256" key="6">
    <source>
        <dbReference type="SAM" id="SignalP"/>
    </source>
</evidence>
<evidence type="ECO:0000256" key="4">
    <source>
        <dbReference type="ARBA" id="ARBA00023136"/>
    </source>
</evidence>
<dbReference type="Proteomes" id="UP001181355">
    <property type="component" value="Chromosome"/>
</dbReference>
<sequence length="296" mass="32995">MMMASVMLTGISLTANAQLLSSSTTHAAAEEAGQQGSGSDWVRGPEASLPLWELGVSGFALSRTAYPGSDTYVSRALIVPHFLYRGEHLRVERGGTGYRAVKTPRFEFDIGFSGTLGSSSDKVLARRGMETIGHMVEFGPRLNWNLNEPNETERWRLELPLRAVFDVSDGFRRRGFTFEPELSHSHRFDSGWRYSSGISAVWGNKSFADVFYTVRPDQALADRPAYQAQSGLLTWRLSSTISKQFDRDWRFLAGLRIETVEGAANQASPLVRKKTAPSLVLGLTYTFKQSQRRSDE</sequence>
<evidence type="ECO:0000256" key="5">
    <source>
        <dbReference type="ARBA" id="ARBA00023237"/>
    </source>
</evidence>
<evidence type="ECO:0000313" key="8">
    <source>
        <dbReference type="Proteomes" id="UP001181355"/>
    </source>
</evidence>
<organism evidence="7 8">
    <name type="scientific">Undibacterium cyanobacteriorum</name>
    <dbReference type="NCBI Taxonomy" id="3073561"/>
    <lineage>
        <taxon>Bacteria</taxon>
        <taxon>Pseudomonadati</taxon>
        <taxon>Pseudomonadota</taxon>
        <taxon>Betaproteobacteria</taxon>
        <taxon>Burkholderiales</taxon>
        <taxon>Oxalobacteraceae</taxon>
        <taxon>Undibacterium</taxon>
    </lineage>
</organism>
<comment type="subcellular location">
    <subcellularLocation>
        <location evidence="1">Cell outer membrane</location>
    </subcellularLocation>
</comment>
<gene>
    <name evidence="7" type="ORF">RF679_11640</name>
</gene>
<evidence type="ECO:0000313" key="7">
    <source>
        <dbReference type="EMBL" id="WMW79300.1"/>
    </source>
</evidence>
<name>A0ABY9RG70_9BURK</name>
<evidence type="ECO:0000256" key="1">
    <source>
        <dbReference type="ARBA" id="ARBA00004442"/>
    </source>
</evidence>
<comment type="similarity">
    <text evidence="2">Belongs to the MipA/OmpV family.</text>
</comment>
<evidence type="ECO:0000256" key="2">
    <source>
        <dbReference type="ARBA" id="ARBA00005722"/>
    </source>
</evidence>
<dbReference type="PANTHER" id="PTHR38776">
    <property type="entry name" value="MLTA-INTERACTING PROTEIN-RELATED"/>
    <property type="match status" value="1"/>
</dbReference>
<keyword evidence="3 6" id="KW-0732">Signal</keyword>
<accession>A0ABY9RG70</accession>
<dbReference type="InterPro" id="IPR010583">
    <property type="entry name" value="MipA"/>
</dbReference>
<proteinExistence type="inferred from homology"/>
<keyword evidence="8" id="KW-1185">Reference proteome</keyword>
<reference evidence="7" key="1">
    <citation type="submission" date="2023-09" db="EMBL/GenBank/DDBJ databases">
        <title>Undibacterium sp. 20NA77.5 isolated from freshwater.</title>
        <authorList>
            <person name="Le V."/>
            <person name="Ko S.-R."/>
            <person name="Ahn C.-Y."/>
            <person name="Oh H.-M."/>
        </authorList>
    </citation>
    <scope>NUCLEOTIDE SEQUENCE</scope>
    <source>
        <strain evidence="7">20NA77.5</strain>
    </source>
</reference>